<proteinExistence type="predicted"/>
<dbReference type="InParanoid" id="A0A1P8ASF8"/>
<dbReference type="KEGG" id="ath:AT1G66870"/>
<evidence type="ECO:0000259" key="6">
    <source>
        <dbReference type="SMART" id="SM00768"/>
    </source>
</evidence>
<evidence type="ECO:0000256" key="4">
    <source>
        <dbReference type="ARBA" id="ARBA00023157"/>
    </source>
</evidence>
<name>A0A1P8ASF8_ARATH</name>
<dbReference type="GO" id="GO:0098552">
    <property type="term" value="C:side of membrane"/>
    <property type="evidence" value="ECO:0007669"/>
    <property type="project" value="UniProtKB-KW"/>
</dbReference>
<reference evidence="9" key="2">
    <citation type="journal article" date="2017" name="Plant J.">
        <title>Araport11: a complete reannotation of the Arabidopsis thaliana reference genome.</title>
        <authorList>
            <person name="Cheng C.Y."/>
            <person name="Krishnakumar V."/>
            <person name="Chan A.P."/>
            <person name="Thibaud-Nissen F."/>
            <person name="Schobel S."/>
            <person name="Town C.D."/>
        </authorList>
    </citation>
    <scope>GENOME REANNOTATION</scope>
    <source>
        <strain evidence="9">cv. Columbia</strain>
    </source>
</reference>
<evidence type="ECO:0000256" key="1">
    <source>
        <dbReference type="ARBA" id="ARBA00004609"/>
    </source>
</evidence>
<evidence type="ECO:0000256" key="2">
    <source>
        <dbReference type="ARBA" id="ARBA00022622"/>
    </source>
</evidence>
<dbReference type="STRING" id="3702.A0A1P8ASF8"/>
<dbReference type="GO" id="GO:0080136">
    <property type="term" value="P:priming of cellular response to stress"/>
    <property type="evidence" value="ECO:0000270"/>
    <property type="project" value="TAIR"/>
</dbReference>
<comment type="subcellular location">
    <subcellularLocation>
        <location evidence="1">Cell membrane</location>
        <topology evidence="1">Lipid-anchor</topology>
        <topology evidence="1">GPI-anchor</topology>
    </subcellularLocation>
</comment>
<dbReference type="PANTHER" id="PTHR31044">
    <property type="entry name" value="BETA-1,3 GLUCANASE"/>
    <property type="match status" value="1"/>
</dbReference>
<evidence type="ECO:0000256" key="5">
    <source>
        <dbReference type="ARBA" id="ARBA00023288"/>
    </source>
</evidence>
<keyword evidence="5" id="KW-0449">Lipoprotein</keyword>
<dbReference type="TAIR" id="AT1G66870"/>
<dbReference type="Gene3D" id="1.20.58.1040">
    <property type="match status" value="1"/>
</dbReference>
<dbReference type="PANTHER" id="PTHR31044:SF141">
    <property type="entry name" value="CARBOHYDRATE-BINDING X8 DOMAIN SUPERFAMILY PROTEIN"/>
    <property type="match status" value="1"/>
</dbReference>
<evidence type="ECO:0000313" key="8">
    <source>
        <dbReference type="EMBL" id="ANM59547.1"/>
    </source>
</evidence>
<keyword evidence="2" id="KW-0325">Glycoprotein</keyword>
<dbReference type="FunFam" id="1.20.58.1040:FF:000003">
    <property type="entry name" value="glucan endo-1,3-beta-glucosidase 7"/>
    <property type="match status" value="1"/>
</dbReference>
<dbReference type="SMR" id="A0A1P8ASF8"/>
<dbReference type="GeneID" id="843005"/>
<dbReference type="GO" id="GO:0005886">
    <property type="term" value="C:plasma membrane"/>
    <property type="evidence" value="ECO:0007669"/>
    <property type="project" value="UniProtKB-SubCell"/>
</dbReference>
<sequence length="138" mass="15053">MHFQIQITGLISEKYTKLGLTLYQLKHTTIRQIVVFLFSLVVIHPLHVSAKTWCVANVSAASTQLQANIDWACSEGKVDCATINPGGSCFDPDTLVSHASFVMNDFYQNHGSTEEACNFTGTGQVVTADPSYGSCVYT</sequence>
<dbReference type="Araport" id="AT1G66870"/>
<keyword evidence="9" id="KW-1185">Reference proteome</keyword>
<dbReference type="AlphaFoldDB" id="A0A1P8ASF8"/>
<reference evidence="8 9" key="1">
    <citation type="journal article" date="2000" name="Nature">
        <title>Sequence and analysis of chromosome 1 of the plant Arabidopsis thaliana.</title>
        <authorList>
            <person name="Theologis A."/>
            <person name="Ecker J.R."/>
            <person name="Palm C.J."/>
            <person name="Federspiel N.A."/>
            <person name="Kaul S."/>
            <person name="White O."/>
            <person name="Alonso J."/>
            <person name="Altafi H."/>
            <person name="Araujo R."/>
            <person name="Bowman C.L."/>
            <person name="Brooks S.Y."/>
            <person name="Buehler E."/>
            <person name="Chan A."/>
            <person name="Chao Q."/>
            <person name="Chen H."/>
            <person name="Cheuk R.F."/>
            <person name="Chin C.W."/>
            <person name="Chung M.K."/>
            <person name="Conn L."/>
            <person name="Conway A.B."/>
            <person name="Conway A.R."/>
            <person name="Creasy T.H."/>
            <person name="Dewar K."/>
            <person name="Dunn P."/>
            <person name="Etgu P."/>
            <person name="Feldblyum T.V."/>
            <person name="Feng J."/>
            <person name="Fong B."/>
            <person name="Fujii C.Y."/>
            <person name="Gill J.E."/>
            <person name="Goldsmith A.D."/>
            <person name="Haas B."/>
            <person name="Hansen N.F."/>
            <person name="Hughes B."/>
            <person name="Huizar L."/>
            <person name="Hunter J.L."/>
            <person name="Jenkins J."/>
            <person name="Johnson-Hopson C."/>
            <person name="Khan S."/>
            <person name="Khaykin E."/>
            <person name="Kim C.J."/>
            <person name="Koo H.L."/>
            <person name="Kremenetskaia I."/>
            <person name="Kurtz D.B."/>
            <person name="Kwan A."/>
            <person name="Lam B."/>
            <person name="Langin-Hooper S."/>
            <person name="Lee A."/>
            <person name="Lee J.M."/>
            <person name="Lenz C.A."/>
            <person name="Li J.H."/>
            <person name="Li Y."/>
            <person name="Lin X."/>
            <person name="Liu S.X."/>
            <person name="Liu Z.A."/>
            <person name="Luros J.S."/>
            <person name="Maiti R."/>
            <person name="Marziali A."/>
            <person name="Militscher J."/>
            <person name="Miranda M."/>
            <person name="Nguyen M."/>
            <person name="Nierman W.C."/>
            <person name="Osborne B.I."/>
            <person name="Pai G."/>
            <person name="Peterson J."/>
            <person name="Pham P.K."/>
            <person name="Rizzo M."/>
            <person name="Rooney T."/>
            <person name="Rowley D."/>
            <person name="Sakano H."/>
            <person name="Salzberg S.L."/>
            <person name="Schwartz J.R."/>
            <person name="Shinn P."/>
            <person name="Southwick A.M."/>
            <person name="Sun H."/>
            <person name="Tallon L.J."/>
            <person name="Tambunga G."/>
            <person name="Toriumi M.J."/>
            <person name="Town C.D."/>
            <person name="Utterback T."/>
            <person name="Van Aken S."/>
            <person name="Vaysberg M."/>
            <person name="Vysotskaia V.S."/>
            <person name="Walker M."/>
            <person name="Wu D."/>
            <person name="Yu G."/>
            <person name="Fraser C.M."/>
            <person name="Venter J.C."/>
            <person name="Davis R.W."/>
        </authorList>
    </citation>
    <scope>NUCLEOTIDE SEQUENCE [LARGE SCALE GENOMIC DNA]</scope>
    <source>
        <strain evidence="9">cv. Columbia</strain>
    </source>
</reference>
<keyword evidence="2" id="KW-0472">Membrane</keyword>
<evidence type="ECO:0000313" key="9">
    <source>
        <dbReference type="Proteomes" id="UP000006548"/>
    </source>
</evidence>
<dbReference type="InterPro" id="IPR044788">
    <property type="entry name" value="X8_dom_prot"/>
</dbReference>
<protein>
    <submittedName>
        <fullName evidence="8">Carbohydrate-binding X8 domain superfamily protein</fullName>
    </submittedName>
</protein>
<evidence type="ECO:0000313" key="7">
    <source>
        <dbReference type="Araport" id="AT1G66870"/>
    </source>
</evidence>
<dbReference type="GO" id="GO:0009506">
    <property type="term" value="C:plasmodesma"/>
    <property type="evidence" value="ECO:0007669"/>
    <property type="project" value="UniProtKB-ARBA"/>
</dbReference>
<accession>A0A1P8ASF8</accession>
<dbReference type="SMART" id="SM00768">
    <property type="entry name" value="X8"/>
    <property type="match status" value="1"/>
</dbReference>
<gene>
    <name evidence="7 8" type="ordered locus">At1g66870</name>
    <name evidence="8" type="ORF">F4N21.2</name>
    <name evidence="8" type="ORF">F4N21_2</name>
</gene>
<organism evidence="8 9">
    <name type="scientific">Arabidopsis thaliana</name>
    <name type="common">Mouse-ear cress</name>
    <dbReference type="NCBI Taxonomy" id="3702"/>
    <lineage>
        <taxon>Eukaryota</taxon>
        <taxon>Viridiplantae</taxon>
        <taxon>Streptophyta</taxon>
        <taxon>Embryophyta</taxon>
        <taxon>Tracheophyta</taxon>
        <taxon>Spermatophyta</taxon>
        <taxon>Magnoliopsida</taxon>
        <taxon>eudicotyledons</taxon>
        <taxon>Gunneridae</taxon>
        <taxon>Pentapetalae</taxon>
        <taxon>rosids</taxon>
        <taxon>malvids</taxon>
        <taxon>Brassicales</taxon>
        <taxon>Brassicaceae</taxon>
        <taxon>Camelineae</taxon>
        <taxon>Arabidopsis</taxon>
    </lineage>
</organism>
<keyword evidence="4" id="KW-1015">Disulfide bond</keyword>
<evidence type="ECO:0000256" key="3">
    <source>
        <dbReference type="ARBA" id="ARBA00022729"/>
    </source>
</evidence>
<dbReference type="Proteomes" id="UP000006548">
    <property type="component" value="Chromosome 1"/>
</dbReference>
<keyword evidence="2" id="KW-0336">GPI-anchor</keyword>
<feature type="domain" description="X8" evidence="6">
    <location>
        <begin position="52"/>
        <end position="137"/>
    </location>
</feature>
<keyword evidence="3" id="KW-0732">Signal</keyword>
<dbReference type="InterPro" id="IPR012946">
    <property type="entry name" value="X8"/>
</dbReference>
<dbReference type="OrthoDB" id="1928574at2759"/>
<dbReference type="Pfam" id="PF07983">
    <property type="entry name" value="X8"/>
    <property type="match status" value="1"/>
</dbReference>
<dbReference type="EMBL" id="CP002684">
    <property type="protein sequence ID" value="ANM59547.1"/>
    <property type="molecule type" value="Genomic_DNA"/>
</dbReference>
<dbReference type="ExpressionAtlas" id="A0A1P8ASF8">
    <property type="expression patterns" value="differential"/>
</dbReference>